<dbReference type="EMBL" id="KN832893">
    <property type="protein sequence ID" value="KIM93638.1"/>
    <property type="molecule type" value="Genomic_DNA"/>
</dbReference>
<reference evidence="1 2" key="1">
    <citation type="submission" date="2014-04" db="EMBL/GenBank/DDBJ databases">
        <authorList>
            <consortium name="DOE Joint Genome Institute"/>
            <person name="Kuo A."/>
            <person name="Martino E."/>
            <person name="Perotto S."/>
            <person name="Kohler A."/>
            <person name="Nagy L.G."/>
            <person name="Floudas D."/>
            <person name="Copeland A."/>
            <person name="Barry K.W."/>
            <person name="Cichocki N."/>
            <person name="Veneault-Fourrey C."/>
            <person name="LaButti K."/>
            <person name="Lindquist E.A."/>
            <person name="Lipzen A."/>
            <person name="Lundell T."/>
            <person name="Morin E."/>
            <person name="Murat C."/>
            <person name="Sun H."/>
            <person name="Tunlid A."/>
            <person name="Henrissat B."/>
            <person name="Grigoriev I.V."/>
            <person name="Hibbett D.S."/>
            <person name="Martin F."/>
            <person name="Nordberg H.P."/>
            <person name="Cantor M.N."/>
            <person name="Hua S.X."/>
        </authorList>
    </citation>
    <scope>NUCLEOTIDE SEQUENCE [LARGE SCALE GENOMIC DNA]</scope>
    <source>
        <strain evidence="1 2">Zn</strain>
    </source>
</reference>
<dbReference type="InParanoid" id="A0A0C3C440"/>
<evidence type="ECO:0000313" key="1">
    <source>
        <dbReference type="EMBL" id="KIM93638.1"/>
    </source>
</evidence>
<keyword evidence="2" id="KW-1185">Reference proteome</keyword>
<gene>
    <name evidence="1" type="ORF">OIDMADRAFT_35468</name>
</gene>
<dbReference type="HOGENOM" id="CLU_1461744_0_0_1"/>
<sequence length="185" mass="21436">MLCPKRARWQVLQQEWTNFFLQNILWTYFRMIESSSHHADAHIFIGSITRRPQGQEEKLVVLCDIGSAKQTVDFVKWHEFVIRVECYEAVETFSSIRRYDIFHPRAIAREVVRPYPTILRIFAQNKDTSKVTGESQGAFNDDLKDIMVSIKTLGVIKRFVDVVAVSIQVVNNSVLNLEMMSSPAR</sequence>
<organism evidence="1 2">
    <name type="scientific">Oidiodendron maius (strain Zn)</name>
    <dbReference type="NCBI Taxonomy" id="913774"/>
    <lineage>
        <taxon>Eukaryota</taxon>
        <taxon>Fungi</taxon>
        <taxon>Dikarya</taxon>
        <taxon>Ascomycota</taxon>
        <taxon>Pezizomycotina</taxon>
        <taxon>Leotiomycetes</taxon>
        <taxon>Leotiomycetes incertae sedis</taxon>
        <taxon>Myxotrichaceae</taxon>
        <taxon>Oidiodendron</taxon>
    </lineage>
</organism>
<reference evidence="2" key="2">
    <citation type="submission" date="2015-01" db="EMBL/GenBank/DDBJ databases">
        <title>Evolutionary Origins and Diversification of the Mycorrhizal Mutualists.</title>
        <authorList>
            <consortium name="DOE Joint Genome Institute"/>
            <consortium name="Mycorrhizal Genomics Consortium"/>
            <person name="Kohler A."/>
            <person name="Kuo A."/>
            <person name="Nagy L.G."/>
            <person name="Floudas D."/>
            <person name="Copeland A."/>
            <person name="Barry K.W."/>
            <person name="Cichocki N."/>
            <person name="Veneault-Fourrey C."/>
            <person name="LaButti K."/>
            <person name="Lindquist E.A."/>
            <person name="Lipzen A."/>
            <person name="Lundell T."/>
            <person name="Morin E."/>
            <person name="Murat C."/>
            <person name="Riley R."/>
            <person name="Ohm R."/>
            <person name="Sun H."/>
            <person name="Tunlid A."/>
            <person name="Henrissat B."/>
            <person name="Grigoriev I.V."/>
            <person name="Hibbett D.S."/>
            <person name="Martin F."/>
        </authorList>
    </citation>
    <scope>NUCLEOTIDE SEQUENCE [LARGE SCALE GENOMIC DNA]</scope>
    <source>
        <strain evidence="2">Zn</strain>
    </source>
</reference>
<evidence type="ECO:0000313" key="2">
    <source>
        <dbReference type="Proteomes" id="UP000054321"/>
    </source>
</evidence>
<proteinExistence type="predicted"/>
<name>A0A0C3C440_OIDMZ</name>
<dbReference type="AlphaFoldDB" id="A0A0C3C440"/>
<dbReference type="Proteomes" id="UP000054321">
    <property type="component" value="Unassembled WGS sequence"/>
</dbReference>
<accession>A0A0C3C440</accession>
<protein>
    <submittedName>
        <fullName evidence="1">Uncharacterized protein</fullName>
    </submittedName>
</protein>